<reference evidence="2 3" key="1">
    <citation type="submission" date="2024-06" db="EMBL/GenBank/DDBJ databases">
        <title>Sorghum-associated microbial communities from plants grown in Nebraska, USA.</title>
        <authorList>
            <person name="Schachtman D."/>
        </authorList>
    </citation>
    <scope>NUCLEOTIDE SEQUENCE [LARGE SCALE GENOMIC DNA]</scope>
    <source>
        <strain evidence="2 3">2709</strain>
    </source>
</reference>
<dbReference type="InterPro" id="IPR021762">
    <property type="entry name" value="DUF3325"/>
</dbReference>
<name>A0ABV2Q8T0_9BURK</name>
<feature type="transmembrane region" description="Helical" evidence="1">
    <location>
        <begin position="44"/>
        <end position="63"/>
    </location>
</feature>
<feature type="transmembrane region" description="Helical" evidence="1">
    <location>
        <begin position="6"/>
        <end position="23"/>
    </location>
</feature>
<keyword evidence="1" id="KW-0812">Transmembrane</keyword>
<feature type="transmembrane region" description="Helical" evidence="1">
    <location>
        <begin position="69"/>
        <end position="91"/>
    </location>
</feature>
<accession>A0ABV2Q8T0</accession>
<protein>
    <submittedName>
        <fullName evidence="2">Membrane protein</fullName>
    </submittedName>
</protein>
<dbReference type="RefSeq" id="WP_354443843.1">
    <property type="nucleotide sequence ID" value="NZ_JBEPSH010000005.1"/>
</dbReference>
<keyword evidence="1" id="KW-0472">Membrane</keyword>
<organism evidence="2 3">
    <name type="scientific">Ottowia thiooxydans</name>
    <dbReference type="NCBI Taxonomy" id="219182"/>
    <lineage>
        <taxon>Bacteria</taxon>
        <taxon>Pseudomonadati</taxon>
        <taxon>Pseudomonadota</taxon>
        <taxon>Betaproteobacteria</taxon>
        <taxon>Burkholderiales</taxon>
        <taxon>Comamonadaceae</taxon>
        <taxon>Ottowia</taxon>
    </lineage>
</organism>
<gene>
    <name evidence="2" type="ORF">ABIE13_002552</name>
</gene>
<evidence type="ECO:0000256" key="1">
    <source>
        <dbReference type="SAM" id="Phobius"/>
    </source>
</evidence>
<sequence>MYEAFGLLAAFTLSFIGFALIALSQDRHWEAVTAMQADHRVRGACLLAVGLIMQCVACLLIVFSQGAGFGVLLWGVGITGTAMLVAFALAWRPRWIIFIALVSRRRRGS</sequence>
<dbReference type="EMBL" id="JBEPSH010000005">
    <property type="protein sequence ID" value="MET4577441.1"/>
    <property type="molecule type" value="Genomic_DNA"/>
</dbReference>
<comment type="caution">
    <text evidence="2">The sequence shown here is derived from an EMBL/GenBank/DDBJ whole genome shotgun (WGS) entry which is preliminary data.</text>
</comment>
<keyword evidence="1" id="KW-1133">Transmembrane helix</keyword>
<keyword evidence="3" id="KW-1185">Reference proteome</keyword>
<evidence type="ECO:0000313" key="3">
    <source>
        <dbReference type="Proteomes" id="UP001549320"/>
    </source>
</evidence>
<proteinExistence type="predicted"/>
<evidence type="ECO:0000313" key="2">
    <source>
        <dbReference type="EMBL" id="MET4577441.1"/>
    </source>
</evidence>
<dbReference type="Pfam" id="PF11804">
    <property type="entry name" value="DUF3325"/>
    <property type="match status" value="1"/>
</dbReference>
<dbReference type="Proteomes" id="UP001549320">
    <property type="component" value="Unassembled WGS sequence"/>
</dbReference>